<comment type="caution">
    <text evidence="2">The sequence shown here is derived from an EMBL/GenBank/DDBJ whole genome shotgun (WGS) entry which is preliminary data.</text>
</comment>
<protein>
    <submittedName>
        <fullName evidence="2">Uncharacterized protein</fullName>
    </submittedName>
</protein>
<reference evidence="2 3" key="1">
    <citation type="submission" date="2019-05" db="EMBL/GenBank/DDBJ databases">
        <title>Genome-based reclassification of Lactobacillus casei as Lactobacillus casei subsp. casei. subsp.nov., description of Lactobacillus casei subsp. zeae subsp. nov., and emended description of Lactobacillus casei.</title>
        <authorList>
            <person name="Huang C.-H."/>
        </authorList>
    </citation>
    <scope>NUCLEOTIDE SEQUENCE [LARGE SCALE GENOMIC DNA]</scope>
    <source>
        <strain evidence="2 3">CRBIP24.58</strain>
    </source>
</reference>
<sequence length="109" mass="12014">MNYVTIAISLAGFILAMTYSVKTYKDKKHAGIYINFLLIFSGLIAAINFDANNTVSIGVIGLTLSVACVLLCMHTLYKSNSYPNNSYNYKQTAQLHASHEVAPSVFFTH</sequence>
<evidence type="ECO:0000313" key="3">
    <source>
        <dbReference type="Proteomes" id="UP000307781"/>
    </source>
</evidence>
<dbReference type="Proteomes" id="UP000307781">
    <property type="component" value="Unassembled WGS sequence"/>
</dbReference>
<name>A0A5R8LRV5_LACZE</name>
<gene>
    <name evidence="2" type="ORF">FEI14_11380</name>
</gene>
<feature type="transmembrane region" description="Helical" evidence="1">
    <location>
        <begin position="56"/>
        <end position="77"/>
    </location>
</feature>
<organism evidence="2 3">
    <name type="scientific">Lacticaseibacillus zeae</name>
    <name type="common">Lactobacillus zeae</name>
    <dbReference type="NCBI Taxonomy" id="57037"/>
    <lineage>
        <taxon>Bacteria</taxon>
        <taxon>Bacillati</taxon>
        <taxon>Bacillota</taxon>
        <taxon>Bacilli</taxon>
        <taxon>Lactobacillales</taxon>
        <taxon>Lactobacillaceae</taxon>
        <taxon>Lacticaseibacillus</taxon>
    </lineage>
</organism>
<dbReference type="RefSeq" id="WP_138118022.1">
    <property type="nucleotide sequence ID" value="NZ_VBWN01000009.1"/>
</dbReference>
<proteinExistence type="predicted"/>
<evidence type="ECO:0000313" key="2">
    <source>
        <dbReference type="EMBL" id="TLF39935.1"/>
    </source>
</evidence>
<dbReference type="AlphaFoldDB" id="A0A5R8LRV5"/>
<evidence type="ECO:0000256" key="1">
    <source>
        <dbReference type="SAM" id="Phobius"/>
    </source>
</evidence>
<keyword evidence="1" id="KW-0812">Transmembrane</keyword>
<accession>A0A5R8LRV5</accession>
<keyword evidence="1" id="KW-1133">Transmembrane helix</keyword>
<keyword evidence="1" id="KW-0472">Membrane</keyword>
<dbReference type="EMBL" id="VBWN01000009">
    <property type="protein sequence ID" value="TLF39935.1"/>
    <property type="molecule type" value="Genomic_DNA"/>
</dbReference>
<feature type="transmembrane region" description="Helical" evidence="1">
    <location>
        <begin position="30"/>
        <end position="49"/>
    </location>
</feature>